<keyword evidence="1" id="KW-1133">Transmembrane helix</keyword>
<evidence type="ECO:0000256" key="1">
    <source>
        <dbReference type="SAM" id="Phobius"/>
    </source>
</evidence>
<dbReference type="Proteomes" id="UP000011116">
    <property type="component" value="Chromosome 4H"/>
</dbReference>
<dbReference type="PANTHER" id="PTHR31170">
    <property type="entry name" value="BNAC04G53230D PROTEIN"/>
    <property type="match status" value="1"/>
</dbReference>
<dbReference type="EnsemblPlants" id="HORVU.MOREX.r3.4HG0349220.1">
    <property type="protein sequence ID" value="HORVU.MOREX.r3.4HG0349220.1"/>
    <property type="gene ID" value="HORVU.MOREX.r3.4HG0349220"/>
</dbReference>
<organism evidence="2 3">
    <name type="scientific">Hordeum vulgare subsp. vulgare</name>
    <name type="common">Domesticated barley</name>
    <dbReference type="NCBI Taxonomy" id="112509"/>
    <lineage>
        <taxon>Eukaryota</taxon>
        <taxon>Viridiplantae</taxon>
        <taxon>Streptophyta</taxon>
        <taxon>Embryophyta</taxon>
        <taxon>Tracheophyta</taxon>
        <taxon>Spermatophyta</taxon>
        <taxon>Magnoliopsida</taxon>
        <taxon>Liliopsida</taxon>
        <taxon>Poales</taxon>
        <taxon>Poaceae</taxon>
        <taxon>BOP clade</taxon>
        <taxon>Pooideae</taxon>
        <taxon>Triticodae</taxon>
        <taxon>Triticeae</taxon>
        <taxon>Hordeinae</taxon>
        <taxon>Hordeum</taxon>
    </lineage>
</organism>
<keyword evidence="1" id="KW-0812">Transmembrane</keyword>
<dbReference type="Pfam" id="PF03140">
    <property type="entry name" value="DUF247"/>
    <property type="match status" value="1"/>
</dbReference>
<name>A0A8I7BBT6_HORVV</name>
<dbReference type="AlphaFoldDB" id="A0A8I7BBT6"/>
<dbReference type="InterPro" id="IPR004158">
    <property type="entry name" value="DUF247_pln"/>
</dbReference>
<evidence type="ECO:0000313" key="2">
    <source>
        <dbReference type="EnsemblPlants" id="HORVU.MOREX.r3.4HG0349220.1"/>
    </source>
</evidence>
<reference evidence="2" key="3">
    <citation type="submission" date="2022-01" db="UniProtKB">
        <authorList>
            <consortium name="EnsemblPlants"/>
        </authorList>
    </citation>
    <scope>IDENTIFICATION</scope>
    <source>
        <strain evidence="2">subsp. vulgare</strain>
    </source>
</reference>
<dbReference type="Gramene" id="HORVU.MOREX.r3.4HG0349220.1">
    <property type="protein sequence ID" value="HORVU.MOREX.r3.4HG0349220.1"/>
    <property type="gene ID" value="HORVU.MOREX.r3.4HG0349220"/>
</dbReference>
<reference evidence="2" key="2">
    <citation type="submission" date="2020-10" db="EMBL/GenBank/DDBJ databases">
        <authorList>
            <person name="Scholz U."/>
            <person name="Mascher M."/>
            <person name="Fiebig A."/>
        </authorList>
    </citation>
    <scope>NUCLEOTIDE SEQUENCE [LARGE SCALE GENOMIC DNA]</scope>
    <source>
        <strain evidence="2">cv. Morex</strain>
    </source>
</reference>
<accession>A0A8I7BBT6</accession>
<keyword evidence="3" id="KW-1185">Reference proteome</keyword>
<gene>
    <name evidence="2" type="primary">LOC123450314</name>
</gene>
<feature type="transmembrane region" description="Helical" evidence="1">
    <location>
        <begin position="440"/>
        <end position="464"/>
    </location>
</feature>
<proteinExistence type="predicted"/>
<sequence length="478" mass="54216">MYYLYSAMRPSVHNKLVQIAMAEVTSWVEDVEKMLLEEHEPSSEVEQWRKHSIYRVPARIKRLNGDAYKPQTVSLGPFHHGDPDLQPMEKHKRRALLRLLRRAGRPLRDLVAAVGEVEEQLRAAYVGLGDEWRDGGGERFVEMMIVDGCFLLEVMRTAAAAGRRYAVHPDYAPNDPVFSRHGLLYIAPYVQRDMLMVENQLPLLVLHRIAAAAEGGKTSTYVMINRMVLNFLGVADADKHPAAVPHLGLHPLDIYRRSLLHTTGRTTERNIQLEEPAAAAKPADVRSARKLHEAGIRFRHSGRADCLRDVRLRGGTLTMPQLFVDDSAEYKFLNLMAFEALHVGAGNDVSAYVFFMRSIVGSVDDVRLLRSKGIVRSEWVDGDETVVRLLNDMTRDVVCDEASPLCALHGEVEAYCRSNLRVFLHVSWYYLKRTYFGNPWTFLSLAAGVLLLVTDIIQTVYSVLSYEVQGKRQYYSHN</sequence>
<dbReference type="PANTHER" id="PTHR31170:SF18">
    <property type="entry name" value="(WILD MALAYSIAN BANANA) HYPOTHETICAL PROTEIN"/>
    <property type="match status" value="1"/>
</dbReference>
<reference evidence="3" key="1">
    <citation type="journal article" date="2012" name="Nature">
        <title>A physical, genetic and functional sequence assembly of the barley genome.</title>
        <authorList>
            <consortium name="The International Barley Genome Sequencing Consortium"/>
            <person name="Mayer K.F."/>
            <person name="Waugh R."/>
            <person name="Brown J.W."/>
            <person name="Schulman A."/>
            <person name="Langridge P."/>
            <person name="Platzer M."/>
            <person name="Fincher G.B."/>
            <person name="Muehlbauer G.J."/>
            <person name="Sato K."/>
            <person name="Close T.J."/>
            <person name="Wise R.P."/>
            <person name="Stein N."/>
        </authorList>
    </citation>
    <scope>NUCLEOTIDE SEQUENCE [LARGE SCALE GENOMIC DNA]</scope>
    <source>
        <strain evidence="3">cv. Morex</strain>
    </source>
</reference>
<evidence type="ECO:0000313" key="3">
    <source>
        <dbReference type="Proteomes" id="UP000011116"/>
    </source>
</evidence>
<keyword evidence="1" id="KW-0472">Membrane</keyword>
<protein>
    <submittedName>
        <fullName evidence="2">Uncharacterized protein</fullName>
    </submittedName>
</protein>